<dbReference type="STRING" id="35722.A0A0B7NLC1"/>
<keyword evidence="1" id="KW-0862">Zinc</keyword>
<dbReference type="InterPro" id="IPR039903">
    <property type="entry name" value="Zswim2"/>
</dbReference>
<dbReference type="Proteomes" id="UP000054107">
    <property type="component" value="Unassembled WGS sequence"/>
</dbReference>
<dbReference type="EMBL" id="LN733059">
    <property type="protein sequence ID" value="CEP16325.1"/>
    <property type="molecule type" value="Genomic_DNA"/>
</dbReference>
<dbReference type="PANTHER" id="PTHR21540:SF0">
    <property type="entry name" value="PHD FAMILY PROTEIN"/>
    <property type="match status" value="1"/>
</dbReference>
<evidence type="ECO:0000313" key="3">
    <source>
        <dbReference type="EMBL" id="CEP16325.1"/>
    </source>
</evidence>
<dbReference type="Pfam" id="PF04434">
    <property type="entry name" value="SWIM"/>
    <property type="match status" value="1"/>
</dbReference>
<dbReference type="PROSITE" id="PS50966">
    <property type="entry name" value="ZF_SWIM"/>
    <property type="match status" value="1"/>
</dbReference>
<keyword evidence="1" id="KW-0863">Zinc-finger</keyword>
<protein>
    <recommendedName>
        <fullName evidence="2">SWIM-type domain-containing protein</fullName>
    </recommendedName>
</protein>
<dbReference type="OrthoDB" id="2213870at2759"/>
<sequence length="197" mass="22225">MSDNSSVDSDTSNTEHELMLMLSAFMKGRKQQPPKLLNQPAIVDDSATVNASSVLSTSFSTLTLERHANDIPDEMKVRCQRALDEPIRLISSEMIRYLKKHEFKGNKKHVGLTGSYSQILIKVPVRGTTGKIYTVIIGPRLECNCRDHQIRKGHCKHILFILLNELKIQAMSSPIFSTLFPTDQVLKDVFENYHPAS</sequence>
<accession>A0A0B7NLC1</accession>
<evidence type="ECO:0000259" key="2">
    <source>
        <dbReference type="PROSITE" id="PS50966"/>
    </source>
</evidence>
<proteinExistence type="predicted"/>
<dbReference type="GO" id="GO:0008270">
    <property type="term" value="F:zinc ion binding"/>
    <property type="evidence" value="ECO:0007669"/>
    <property type="project" value="UniProtKB-KW"/>
</dbReference>
<dbReference type="GO" id="GO:0061630">
    <property type="term" value="F:ubiquitin protein ligase activity"/>
    <property type="evidence" value="ECO:0007669"/>
    <property type="project" value="InterPro"/>
</dbReference>
<keyword evidence="4" id="KW-1185">Reference proteome</keyword>
<organism evidence="3 4">
    <name type="scientific">Parasitella parasitica</name>
    <dbReference type="NCBI Taxonomy" id="35722"/>
    <lineage>
        <taxon>Eukaryota</taxon>
        <taxon>Fungi</taxon>
        <taxon>Fungi incertae sedis</taxon>
        <taxon>Mucoromycota</taxon>
        <taxon>Mucoromycotina</taxon>
        <taxon>Mucoromycetes</taxon>
        <taxon>Mucorales</taxon>
        <taxon>Mucorineae</taxon>
        <taxon>Mucoraceae</taxon>
        <taxon>Parasitella</taxon>
    </lineage>
</organism>
<feature type="domain" description="SWIM-type" evidence="2">
    <location>
        <begin position="133"/>
        <end position="166"/>
    </location>
</feature>
<dbReference type="PANTHER" id="PTHR21540">
    <property type="entry name" value="RING FINGER AND SWIM DOMAIN-CONTAINING PROTEIN 2"/>
    <property type="match status" value="1"/>
</dbReference>
<evidence type="ECO:0000313" key="4">
    <source>
        <dbReference type="Proteomes" id="UP000054107"/>
    </source>
</evidence>
<dbReference type="InterPro" id="IPR007527">
    <property type="entry name" value="Znf_SWIM"/>
</dbReference>
<evidence type="ECO:0000256" key="1">
    <source>
        <dbReference type="PROSITE-ProRule" id="PRU00325"/>
    </source>
</evidence>
<keyword evidence="1" id="KW-0479">Metal-binding</keyword>
<reference evidence="3 4" key="1">
    <citation type="submission" date="2014-09" db="EMBL/GenBank/DDBJ databases">
        <authorList>
            <person name="Ellenberger Sabrina"/>
        </authorList>
    </citation>
    <scope>NUCLEOTIDE SEQUENCE [LARGE SCALE GENOMIC DNA]</scope>
    <source>
        <strain evidence="3 4">CBS 412.66</strain>
    </source>
</reference>
<gene>
    <name evidence="3" type="primary">PARPA_10581.1 scaffold 41204</name>
</gene>
<name>A0A0B7NLC1_9FUNG</name>
<dbReference type="AlphaFoldDB" id="A0A0B7NLC1"/>